<dbReference type="InterPro" id="IPR027531">
    <property type="entry name" value="eIF3f"/>
</dbReference>
<dbReference type="Pfam" id="PF13012">
    <property type="entry name" value="MitMem_reg"/>
    <property type="match status" value="1"/>
</dbReference>
<dbReference type="PROSITE" id="PS50249">
    <property type="entry name" value="MPN"/>
    <property type="match status" value="1"/>
</dbReference>
<organism evidence="6 7">
    <name type="scientific">Ectocarpus siliculosus</name>
    <name type="common">Brown alga</name>
    <name type="synonym">Conferva siliculosa</name>
    <dbReference type="NCBI Taxonomy" id="2880"/>
    <lineage>
        <taxon>Eukaryota</taxon>
        <taxon>Sar</taxon>
        <taxon>Stramenopiles</taxon>
        <taxon>Ochrophyta</taxon>
        <taxon>PX clade</taxon>
        <taxon>Phaeophyceae</taxon>
        <taxon>Ectocarpales</taxon>
        <taxon>Ectocarpaceae</taxon>
        <taxon>Ectocarpus</taxon>
    </lineage>
</organism>
<comment type="function">
    <text evidence="4">Component of the eukaryotic translation initiation factor 3 (eIF-3) complex, which is involved in protein synthesis of a specialized repertoire of mRNAs and, together with other initiation factors, stimulates binding of mRNA and methionyl-tRNAi to the 40S ribosome. The eIF-3 complex specifically targets and initiates translation of a subset of mRNAs involved in cell proliferation.</text>
</comment>
<name>D8LDJ7_ECTSI</name>
<dbReference type="eggNOG" id="KOG2975">
    <property type="taxonomic scope" value="Eukaryota"/>
</dbReference>
<dbReference type="PANTHER" id="PTHR10540">
    <property type="entry name" value="EUKARYOTIC TRANSLATION INITIATION FACTOR 3 SUBUNIT F-RELATED"/>
    <property type="match status" value="1"/>
</dbReference>
<gene>
    <name evidence="6" type="primary">EIF3f</name>
    <name evidence="6" type="ORF">Esi_0012_0126</name>
</gene>
<keyword evidence="3 4" id="KW-0648">Protein biosynthesis</keyword>
<evidence type="ECO:0000313" key="7">
    <source>
        <dbReference type="Proteomes" id="UP000002630"/>
    </source>
</evidence>
<keyword evidence="7" id="KW-1185">Reference proteome</keyword>
<keyword evidence="1 4" id="KW-0963">Cytoplasm</keyword>
<dbReference type="EMBL" id="FN647877">
    <property type="protein sequence ID" value="CBN74067.1"/>
    <property type="molecule type" value="Genomic_DNA"/>
</dbReference>
<reference evidence="6 7" key="1">
    <citation type="journal article" date="2010" name="Nature">
        <title>The Ectocarpus genome and the independent evolution of multicellularity in brown algae.</title>
        <authorList>
            <person name="Cock J.M."/>
            <person name="Sterck L."/>
            <person name="Rouze P."/>
            <person name="Scornet D."/>
            <person name="Allen A.E."/>
            <person name="Amoutzias G."/>
            <person name="Anthouard V."/>
            <person name="Artiguenave F."/>
            <person name="Aury J.M."/>
            <person name="Badger J.H."/>
            <person name="Beszteri B."/>
            <person name="Billiau K."/>
            <person name="Bonnet E."/>
            <person name="Bothwell J.H."/>
            <person name="Bowler C."/>
            <person name="Boyen C."/>
            <person name="Brownlee C."/>
            <person name="Carrano C.J."/>
            <person name="Charrier B."/>
            <person name="Cho G.Y."/>
            <person name="Coelho S.M."/>
            <person name="Collen J."/>
            <person name="Corre E."/>
            <person name="Da Silva C."/>
            <person name="Delage L."/>
            <person name="Delaroque N."/>
            <person name="Dittami S.M."/>
            <person name="Doulbeau S."/>
            <person name="Elias M."/>
            <person name="Farnham G."/>
            <person name="Gachon C.M."/>
            <person name="Gschloessl B."/>
            <person name="Heesch S."/>
            <person name="Jabbari K."/>
            <person name="Jubin C."/>
            <person name="Kawai H."/>
            <person name="Kimura K."/>
            <person name="Kloareg B."/>
            <person name="Kupper F.C."/>
            <person name="Lang D."/>
            <person name="Le Bail A."/>
            <person name="Leblanc C."/>
            <person name="Lerouge P."/>
            <person name="Lohr M."/>
            <person name="Lopez P.J."/>
            <person name="Martens C."/>
            <person name="Maumus F."/>
            <person name="Michel G."/>
            <person name="Miranda-Saavedra D."/>
            <person name="Morales J."/>
            <person name="Moreau H."/>
            <person name="Motomura T."/>
            <person name="Nagasato C."/>
            <person name="Napoli C.A."/>
            <person name="Nelson D.R."/>
            <person name="Nyvall-Collen P."/>
            <person name="Peters A.F."/>
            <person name="Pommier C."/>
            <person name="Potin P."/>
            <person name="Poulain J."/>
            <person name="Quesneville H."/>
            <person name="Read B."/>
            <person name="Rensing S.A."/>
            <person name="Ritter A."/>
            <person name="Rousvoal S."/>
            <person name="Samanta M."/>
            <person name="Samson G."/>
            <person name="Schroeder D.C."/>
            <person name="Segurens B."/>
            <person name="Strittmatter M."/>
            <person name="Tonon T."/>
            <person name="Tregear J.W."/>
            <person name="Valentin K."/>
            <person name="von Dassow P."/>
            <person name="Yamagishi T."/>
            <person name="Van de Peer Y."/>
            <person name="Wincker P."/>
        </authorList>
    </citation>
    <scope>NUCLEOTIDE SEQUENCE [LARGE SCALE GENOMIC DNA]</scope>
    <source>
        <strain evidence="7">Ec32 / CCAP1310/4</strain>
    </source>
</reference>
<dbReference type="GO" id="GO:0031369">
    <property type="term" value="F:translation initiation factor binding"/>
    <property type="evidence" value="ECO:0007669"/>
    <property type="project" value="InterPro"/>
</dbReference>
<dbReference type="CDD" id="cd08064">
    <property type="entry name" value="MPN_eIF3f"/>
    <property type="match status" value="1"/>
</dbReference>
<dbReference type="Proteomes" id="UP000002630">
    <property type="component" value="Linkage Group LG10"/>
</dbReference>
<dbReference type="OMA" id="EYFVHFH"/>
<evidence type="ECO:0000256" key="4">
    <source>
        <dbReference type="HAMAP-Rule" id="MF_03005"/>
    </source>
</evidence>
<dbReference type="InterPro" id="IPR037518">
    <property type="entry name" value="MPN"/>
</dbReference>
<dbReference type="GO" id="GO:0008237">
    <property type="term" value="F:metallopeptidase activity"/>
    <property type="evidence" value="ECO:0007669"/>
    <property type="project" value="InterPro"/>
</dbReference>
<dbReference type="SMART" id="SM00232">
    <property type="entry name" value="JAB_MPN"/>
    <property type="match status" value="1"/>
</dbReference>
<feature type="domain" description="MPN" evidence="5">
    <location>
        <begin position="49"/>
        <end position="182"/>
    </location>
</feature>
<evidence type="ECO:0000259" key="5">
    <source>
        <dbReference type="PROSITE" id="PS50249"/>
    </source>
</evidence>
<evidence type="ECO:0000256" key="1">
    <source>
        <dbReference type="ARBA" id="ARBA00022490"/>
    </source>
</evidence>
<comment type="similarity">
    <text evidence="4">Belongs to the eIF-3 subunit F family.</text>
</comment>
<dbReference type="InParanoid" id="D8LDJ7"/>
<dbReference type="GO" id="GO:0003743">
    <property type="term" value="F:translation initiation factor activity"/>
    <property type="evidence" value="ECO:0007669"/>
    <property type="project" value="UniProtKB-UniRule"/>
</dbReference>
<dbReference type="InterPro" id="IPR024969">
    <property type="entry name" value="EIF3F/CSN6-like_C"/>
</dbReference>
<protein>
    <recommendedName>
        <fullName evidence="4">Eukaryotic translation initiation factor 3 subunit F</fullName>
        <shortName evidence="4">eIF3f</shortName>
    </recommendedName>
    <alternativeName>
        <fullName evidence="4">Eukaryotic translation initiation factor 3 subunit 5</fullName>
    </alternativeName>
</protein>
<dbReference type="AlphaFoldDB" id="D8LDJ7"/>
<dbReference type="GO" id="GO:0001732">
    <property type="term" value="P:formation of cytoplasmic translation initiation complex"/>
    <property type="evidence" value="ECO:0007669"/>
    <property type="project" value="UniProtKB-UniRule"/>
</dbReference>
<dbReference type="Pfam" id="PF01398">
    <property type="entry name" value="JAB"/>
    <property type="match status" value="1"/>
</dbReference>
<evidence type="ECO:0000256" key="2">
    <source>
        <dbReference type="ARBA" id="ARBA00022540"/>
    </source>
</evidence>
<evidence type="ECO:0000256" key="3">
    <source>
        <dbReference type="ARBA" id="ARBA00022917"/>
    </source>
</evidence>
<accession>D8LDJ7</accession>
<dbReference type="HAMAP" id="MF_03005">
    <property type="entry name" value="eIF3f"/>
    <property type="match status" value="1"/>
</dbReference>
<dbReference type="Gene3D" id="3.40.140.10">
    <property type="entry name" value="Cytidine Deaminase, domain 2"/>
    <property type="match status" value="1"/>
</dbReference>
<dbReference type="InterPro" id="IPR000555">
    <property type="entry name" value="JAMM/MPN+_dom"/>
</dbReference>
<dbReference type="EMBL" id="FN649735">
    <property type="protein sequence ID" value="CBN74067.1"/>
    <property type="molecule type" value="Genomic_DNA"/>
</dbReference>
<dbReference type="OrthoDB" id="25498at2759"/>
<dbReference type="GO" id="GO:0016282">
    <property type="term" value="C:eukaryotic 43S preinitiation complex"/>
    <property type="evidence" value="ECO:0007669"/>
    <property type="project" value="UniProtKB-UniRule"/>
</dbReference>
<dbReference type="GO" id="GO:0071541">
    <property type="term" value="C:eukaryotic translation initiation factor 3 complex, eIF3m"/>
    <property type="evidence" value="ECO:0007669"/>
    <property type="project" value="TreeGrafter"/>
</dbReference>
<dbReference type="FunCoup" id="D8LDJ7">
    <property type="interactions" value="632"/>
</dbReference>
<keyword evidence="2 4" id="KW-0396">Initiation factor</keyword>
<proteinExistence type="inferred from homology"/>
<comment type="subcellular location">
    <subcellularLocation>
        <location evidence="4">Cytoplasm</location>
    </subcellularLocation>
</comment>
<dbReference type="STRING" id="2880.D8LDJ7"/>
<dbReference type="PANTHER" id="PTHR10540:SF6">
    <property type="entry name" value="EUKARYOTIC TRANSLATION INITIATION FACTOR 3 SUBUNIT F"/>
    <property type="match status" value="1"/>
</dbReference>
<dbReference type="GO" id="GO:0033290">
    <property type="term" value="C:eukaryotic 48S preinitiation complex"/>
    <property type="evidence" value="ECO:0007669"/>
    <property type="project" value="UniProtKB-UniRule"/>
</dbReference>
<comment type="subunit">
    <text evidence="4">Component of the eukaryotic translation initiation factor 3 (eIF-3) complex.</text>
</comment>
<sequence>MSSFGGGSGSMLVLNDPAAQLSSVEGKAATSAAPVTNLSAFASSNDIVVKVHPMVLFSVLDHYLRRPENQKRVIGTLLGTVTANVVEITNSFAVPHLEKNDEVAVGKDFNKSMLALQQRVNGRESVVGWYATSFDGVLIVDDSSLIHDFYTGECERPVHLVVDTALKNNIVGCKAFISTPLEIDGSALANVFHEVKVSLVSAEAERICIDRMVKGQEEAFTTPEGLAEVDSRMASLETSMQRLVTMLQQAEEYVGTVVDGKLPADPHMGRKLADTLAAIPRMRPEAFNRLFDDNLQDLLMVSYLSSLTRTQLAIAEKLAT</sequence>
<evidence type="ECO:0000313" key="6">
    <source>
        <dbReference type="EMBL" id="CBN74067.1"/>
    </source>
</evidence>